<proteinExistence type="predicted"/>
<dbReference type="EMBL" id="UFYW01000002">
    <property type="protein sequence ID" value="STF08764.1"/>
    <property type="molecule type" value="Genomic_DNA"/>
</dbReference>
<keyword evidence="2" id="KW-1185">Reference proteome</keyword>
<name>A0A376L4Q5_ENTGA</name>
<evidence type="ECO:0000313" key="1">
    <source>
        <dbReference type="EMBL" id="STF08764.1"/>
    </source>
</evidence>
<dbReference type="RefSeq" id="WP_156424248.1">
    <property type="nucleotide sequence ID" value="NZ_JARPZP010000031.1"/>
</dbReference>
<gene>
    <name evidence="1" type="ORF">NCTC12360_03758</name>
</gene>
<dbReference type="AlphaFoldDB" id="A0A376L4Q5"/>
<evidence type="ECO:0000313" key="2">
    <source>
        <dbReference type="Proteomes" id="UP000254807"/>
    </source>
</evidence>
<organism evidence="1 2">
    <name type="scientific">Enterococcus gallinarum</name>
    <dbReference type="NCBI Taxonomy" id="1353"/>
    <lineage>
        <taxon>Bacteria</taxon>
        <taxon>Bacillati</taxon>
        <taxon>Bacillota</taxon>
        <taxon>Bacilli</taxon>
        <taxon>Lactobacillales</taxon>
        <taxon>Enterococcaceae</taxon>
        <taxon>Enterococcus</taxon>
    </lineage>
</organism>
<reference evidence="1 2" key="1">
    <citation type="submission" date="2018-06" db="EMBL/GenBank/DDBJ databases">
        <authorList>
            <consortium name="Pathogen Informatics"/>
            <person name="Doyle S."/>
        </authorList>
    </citation>
    <scope>NUCLEOTIDE SEQUENCE [LARGE SCALE GENOMIC DNA]</scope>
    <source>
        <strain evidence="1 2">NCTC12360</strain>
    </source>
</reference>
<dbReference type="Proteomes" id="UP000254807">
    <property type="component" value="Unassembled WGS sequence"/>
</dbReference>
<sequence length="46" mass="5116">MKKKLYVVFSVFLLLSGFLSVGVFSVSDAETFYEGSGISRAKCTFR</sequence>
<protein>
    <submittedName>
        <fullName evidence="1">Uncharacterized protein</fullName>
    </submittedName>
</protein>
<accession>A0A376L4Q5</accession>